<sequence>MILRLETICISVIEPIQVLRFLLEGELLQLDASVLPEWNDKELEKTVLFPDHTGSGKTTTLVVTGYFAKKSGCIVFPVQADKALLQKIPCQITGYKSLYEIANAGISNKDMSISIFKNFVQELQQVVHVPVIFLIDQCDALVLPHQCQLRSNAAPTQIQPEENPICNIFKNWDTFKVKRGAALFAFSSTFHASSIADDGSLMLMDTINLLTESDWSRLTDKLMQERCLPTWMTIRFHGTEISIRKIYMNLAVEYYMIRIQRLLDPQRFGKAVNDSSIFAAKLFMGLEM</sequence>
<dbReference type="PANTHER" id="PTHR12810">
    <property type="entry name" value="MITOCHONDRIAL 28S RIBOSOMAL PROTEIN S29"/>
    <property type="match status" value="1"/>
</dbReference>
<name>A0A9W4X3B3_9GLOM</name>
<dbReference type="AlphaFoldDB" id="A0A9W4X3B3"/>
<comment type="caution">
    <text evidence="8">The sequence shown here is derived from an EMBL/GenBank/DDBJ whole genome shotgun (WGS) entry which is preliminary data.</text>
</comment>
<evidence type="ECO:0000256" key="1">
    <source>
        <dbReference type="ARBA" id="ARBA00004173"/>
    </source>
</evidence>
<reference evidence="8" key="1">
    <citation type="submission" date="2022-08" db="EMBL/GenBank/DDBJ databases">
        <authorList>
            <person name="Kallberg Y."/>
            <person name="Tangrot J."/>
            <person name="Rosling A."/>
        </authorList>
    </citation>
    <scope>NUCLEOTIDE SEQUENCE</scope>
    <source>
        <strain evidence="8">Wild A</strain>
    </source>
</reference>
<protein>
    <recommendedName>
        <fullName evidence="7">Small ribosomal subunit protein mS29</fullName>
    </recommendedName>
</protein>
<accession>A0A9W4X3B3</accession>
<evidence type="ECO:0000256" key="2">
    <source>
        <dbReference type="ARBA" id="ARBA00009863"/>
    </source>
</evidence>
<dbReference type="GO" id="GO:0003735">
    <property type="term" value="F:structural constituent of ribosome"/>
    <property type="evidence" value="ECO:0007669"/>
    <property type="project" value="TreeGrafter"/>
</dbReference>
<evidence type="ECO:0000313" key="8">
    <source>
        <dbReference type="EMBL" id="CAI2183405.1"/>
    </source>
</evidence>
<proteinExistence type="inferred from homology"/>
<keyword evidence="5" id="KW-0496">Mitochondrion</keyword>
<comment type="similarity">
    <text evidence="2">Belongs to the mitochondrion-specific ribosomal protein mS29 family.</text>
</comment>
<keyword evidence="6" id="KW-0687">Ribonucleoprotein</keyword>
<evidence type="ECO:0000313" key="9">
    <source>
        <dbReference type="Proteomes" id="UP001153678"/>
    </source>
</evidence>
<dbReference type="PANTHER" id="PTHR12810:SF0">
    <property type="entry name" value="SMALL RIBOSOMAL SUBUNIT PROTEIN MS29"/>
    <property type="match status" value="1"/>
</dbReference>
<evidence type="ECO:0000256" key="6">
    <source>
        <dbReference type="ARBA" id="ARBA00023274"/>
    </source>
</evidence>
<comment type="subcellular location">
    <subcellularLocation>
        <location evidence="1">Mitochondrion</location>
    </subcellularLocation>
</comment>
<organism evidence="8 9">
    <name type="scientific">Funneliformis geosporum</name>
    <dbReference type="NCBI Taxonomy" id="1117311"/>
    <lineage>
        <taxon>Eukaryota</taxon>
        <taxon>Fungi</taxon>
        <taxon>Fungi incertae sedis</taxon>
        <taxon>Mucoromycota</taxon>
        <taxon>Glomeromycotina</taxon>
        <taxon>Glomeromycetes</taxon>
        <taxon>Glomerales</taxon>
        <taxon>Glomeraceae</taxon>
        <taxon>Funneliformis</taxon>
    </lineage>
</organism>
<dbReference type="Proteomes" id="UP001153678">
    <property type="component" value="Unassembled WGS sequence"/>
</dbReference>
<evidence type="ECO:0000256" key="7">
    <source>
        <dbReference type="ARBA" id="ARBA00035140"/>
    </source>
</evidence>
<evidence type="ECO:0000256" key="3">
    <source>
        <dbReference type="ARBA" id="ARBA00022946"/>
    </source>
</evidence>
<dbReference type="EMBL" id="CAMKVN010003016">
    <property type="protein sequence ID" value="CAI2183405.1"/>
    <property type="molecule type" value="Genomic_DNA"/>
</dbReference>
<evidence type="ECO:0000256" key="5">
    <source>
        <dbReference type="ARBA" id="ARBA00023128"/>
    </source>
</evidence>
<keyword evidence="3" id="KW-0809">Transit peptide</keyword>
<evidence type="ECO:0000256" key="4">
    <source>
        <dbReference type="ARBA" id="ARBA00022980"/>
    </source>
</evidence>
<keyword evidence="4" id="KW-0689">Ribosomal protein</keyword>
<keyword evidence="9" id="KW-1185">Reference proteome</keyword>
<dbReference type="Pfam" id="PF10236">
    <property type="entry name" value="DAP3"/>
    <property type="match status" value="1"/>
</dbReference>
<dbReference type="GO" id="GO:0005763">
    <property type="term" value="C:mitochondrial small ribosomal subunit"/>
    <property type="evidence" value="ECO:0007669"/>
    <property type="project" value="TreeGrafter"/>
</dbReference>
<gene>
    <name evidence="8" type="ORF">FWILDA_LOCUS11062</name>
</gene>
<dbReference type="InterPro" id="IPR019368">
    <property type="entry name" value="Ribosomal_mS29"/>
</dbReference>